<evidence type="ECO:0000256" key="4">
    <source>
        <dbReference type="ARBA" id="ARBA00023125"/>
    </source>
</evidence>
<evidence type="ECO:0000256" key="1">
    <source>
        <dbReference type="ARBA" id="ARBA00022741"/>
    </source>
</evidence>
<dbReference type="Pfam" id="PF25601">
    <property type="entry name" value="AAA_lid_14"/>
    <property type="match status" value="1"/>
</dbReference>
<keyword evidence="4" id="KW-0238">DNA-binding</keyword>
<dbReference type="InterPro" id="IPR027417">
    <property type="entry name" value="P-loop_NTPase"/>
</dbReference>
<evidence type="ECO:0000256" key="6">
    <source>
        <dbReference type="PROSITE-ProRule" id="PRU00169"/>
    </source>
</evidence>
<evidence type="ECO:0000256" key="3">
    <source>
        <dbReference type="ARBA" id="ARBA00023015"/>
    </source>
</evidence>
<keyword evidence="3" id="KW-0805">Transcription regulation</keyword>
<dbReference type="Pfam" id="PF00072">
    <property type="entry name" value="Response_reg"/>
    <property type="match status" value="1"/>
</dbReference>
<dbReference type="InterPro" id="IPR058031">
    <property type="entry name" value="AAA_lid_NorR"/>
</dbReference>
<dbReference type="GO" id="GO:0005524">
    <property type="term" value="F:ATP binding"/>
    <property type="evidence" value="ECO:0007669"/>
    <property type="project" value="UniProtKB-KW"/>
</dbReference>
<keyword evidence="10" id="KW-1185">Reference proteome</keyword>
<dbReference type="RefSeq" id="WP_144012556.1">
    <property type="nucleotide sequence ID" value="NZ_FUYA01000003.1"/>
</dbReference>
<feature type="domain" description="Sigma-54 factor interaction" evidence="7">
    <location>
        <begin position="136"/>
        <end position="365"/>
    </location>
</feature>
<evidence type="ECO:0000259" key="8">
    <source>
        <dbReference type="PROSITE" id="PS50110"/>
    </source>
</evidence>
<dbReference type="Gene3D" id="3.40.50.2300">
    <property type="match status" value="1"/>
</dbReference>
<dbReference type="PROSITE" id="PS00676">
    <property type="entry name" value="SIGMA54_INTERACT_2"/>
    <property type="match status" value="1"/>
</dbReference>
<dbReference type="PROSITE" id="PS50045">
    <property type="entry name" value="SIGMA54_INTERACT_4"/>
    <property type="match status" value="1"/>
</dbReference>
<dbReference type="OrthoDB" id="9763792at2"/>
<protein>
    <submittedName>
        <fullName evidence="9">Two-component system, NtrC family, response regulator</fullName>
    </submittedName>
</protein>
<dbReference type="InterPro" id="IPR002078">
    <property type="entry name" value="Sigma_54_int"/>
</dbReference>
<gene>
    <name evidence="9" type="ORF">SAMN02745702_01136</name>
</gene>
<dbReference type="PANTHER" id="PTHR32071:SF113">
    <property type="entry name" value="ALGINATE BIOSYNTHESIS TRANSCRIPTIONAL REGULATORY PROTEIN ALGB"/>
    <property type="match status" value="1"/>
</dbReference>
<keyword evidence="5" id="KW-0804">Transcription</keyword>
<dbReference type="SUPFAM" id="SSF52540">
    <property type="entry name" value="P-loop containing nucleoside triphosphate hydrolases"/>
    <property type="match status" value="1"/>
</dbReference>
<dbReference type="PROSITE" id="PS00675">
    <property type="entry name" value="SIGMA54_INTERACT_1"/>
    <property type="match status" value="1"/>
</dbReference>
<dbReference type="Pfam" id="PF00158">
    <property type="entry name" value="Sigma54_activat"/>
    <property type="match status" value="1"/>
</dbReference>
<dbReference type="Gene3D" id="1.10.8.60">
    <property type="match status" value="1"/>
</dbReference>
<dbReference type="InterPro" id="IPR001789">
    <property type="entry name" value="Sig_transdc_resp-reg_receiver"/>
</dbReference>
<evidence type="ECO:0000256" key="2">
    <source>
        <dbReference type="ARBA" id="ARBA00022840"/>
    </source>
</evidence>
<sequence length="469" mass="51731">MAKVFIIDRDPEMQGGFRQSLEQAGHSVVWASDRSTLDQARLAHRCDVAFVGSEFGDASSLDILNALRCQPSPPEVLMLSSTADPDLAEAALRAGAWDFVVKPCSTERLLRLLDRAVSSRLQSGDDRVIQPMQSALVGSDPRLMYCLRQAALAAQSMNEVLVMGETGTGKDLVARAVHNASKRKNGPFVIVDCAALPGNLAESLLFGHVRGAFTGAESSQQGLVAQANGGTLFLDEVGELPIAVQSKFLRVLQTRRYRPVGAQREEKSDFRLIAATNRDLEKMTREGGFRSDLLFRLKTVHVDLPPLRERKGDISALAVHLLSRHARESSQQLKGASPEFLQALSSYGWPGNVRELKHALEAACLAAGDAPTLLPHHLPFELRVCYTRDVVGRPELCQKCFGENQKFEPVTWAEYRKRAVKTAEAEYVLGVLEHTGQNVKKAISLSGLKTARFYELMKSVKKRKKKEKF</sequence>
<dbReference type="InterPro" id="IPR011006">
    <property type="entry name" value="CheY-like_superfamily"/>
</dbReference>
<name>A0A1T4VX06_9BACT</name>
<feature type="domain" description="Response regulatory" evidence="8">
    <location>
        <begin position="3"/>
        <end position="117"/>
    </location>
</feature>
<accession>A0A1T4VX06</accession>
<dbReference type="PANTHER" id="PTHR32071">
    <property type="entry name" value="TRANSCRIPTIONAL REGULATORY PROTEIN"/>
    <property type="match status" value="1"/>
</dbReference>
<evidence type="ECO:0000256" key="5">
    <source>
        <dbReference type="ARBA" id="ARBA00023163"/>
    </source>
</evidence>
<dbReference type="InterPro" id="IPR025662">
    <property type="entry name" value="Sigma_54_int_dom_ATP-bd_1"/>
</dbReference>
<dbReference type="STRING" id="1121442.SAMN02745702_01136"/>
<dbReference type="PROSITE" id="PS00688">
    <property type="entry name" value="SIGMA54_INTERACT_3"/>
    <property type="match status" value="1"/>
</dbReference>
<keyword evidence="2" id="KW-0067">ATP-binding</keyword>
<evidence type="ECO:0000313" key="9">
    <source>
        <dbReference type="EMBL" id="SKA69467.1"/>
    </source>
</evidence>
<dbReference type="SUPFAM" id="SSF52172">
    <property type="entry name" value="CheY-like"/>
    <property type="match status" value="1"/>
</dbReference>
<keyword evidence="1" id="KW-0547">Nucleotide-binding</keyword>
<dbReference type="GO" id="GO:0000160">
    <property type="term" value="P:phosphorelay signal transduction system"/>
    <property type="evidence" value="ECO:0007669"/>
    <property type="project" value="InterPro"/>
</dbReference>
<evidence type="ECO:0000313" key="10">
    <source>
        <dbReference type="Proteomes" id="UP000189733"/>
    </source>
</evidence>
<dbReference type="InterPro" id="IPR025944">
    <property type="entry name" value="Sigma_54_int_dom_CS"/>
</dbReference>
<dbReference type="InterPro" id="IPR003593">
    <property type="entry name" value="AAA+_ATPase"/>
</dbReference>
<comment type="caution">
    <text evidence="6">Lacks conserved residue(s) required for the propagation of feature annotation.</text>
</comment>
<dbReference type="PROSITE" id="PS50110">
    <property type="entry name" value="RESPONSE_REGULATORY"/>
    <property type="match status" value="1"/>
</dbReference>
<proteinExistence type="predicted"/>
<dbReference type="EMBL" id="FUYA01000003">
    <property type="protein sequence ID" value="SKA69467.1"/>
    <property type="molecule type" value="Genomic_DNA"/>
</dbReference>
<dbReference type="CDD" id="cd00009">
    <property type="entry name" value="AAA"/>
    <property type="match status" value="1"/>
</dbReference>
<evidence type="ECO:0000259" key="7">
    <source>
        <dbReference type="PROSITE" id="PS50045"/>
    </source>
</evidence>
<dbReference type="SMART" id="SM00448">
    <property type="entry name" value="REC"/>
    <property type="match status" value="1"/>
</dbReference>
<dbReference type="AlphaFoldDB" id="A0A1T4VX06"/>
<reference evidence="9 10" key="1">
    <citation type="submission" date="2017-02" db="EMBL/GenBank/DDBJ databases">
        <authorList>
            <person name="Peterson S.W."/>
        </authorList>
    </citation>
    <scope>NUCLEOTIDE SEQUENCE [LARGE SCALE GENOMIC DNA]</scope>
    <source>
        <strain evidence="9 10">DSM 18034</strain>
    </source>
</reference>
<organism evidence="9 10">
    <name type="scientific">Desulfobaculum bizertense DSM 18034</name>
    <dbReference type="NCBI Taxonomy" id="1121442"/>
    <lineage>
        <taxon>Bacteria</taxon>
        <taxon>Pseudomonadati</taxon>
        <taxon>Thermodesulfobacteriota</taxon>
        <taxon>Desulfovibrionia</taxon>
        <taxon>Desulfovibrionales</taxon>
        <taxon>Desulfovibrionaceae</taxon>
        <taxon>Desulfobaculum</taxon>
    </lineage>
</organism>
<dbReference type="SMART" id="SM00382">
    <property type="entry name" value="AAA"/>
    <property type="match status" value="1"/>
</dbReference>
<dbReference type="GO" id="GO:0006355">
    <property type="term" value="P:regulation of DNA-templated transcription"/>
    <property type="evidence" value="ECO:0007669"/>
    <property type="project" value="InterPro"/>
</dbReference>
<dbReference type="Proteomes" id="UP000189733">
    <property type="component" value="Unassembled WGS sequence"/>
</dbReference>
<dbReference type="GO" id="GO:0003677">
    <property type="term" value="F:DNA binding"/>
    <property type="evidence" value="ECO:0007669"/>
    <property type="project" value="UniProtKB-KW"/>
</dbReference>
<dbReference type="Gene3D" id="3.40.50.300">
    <property type="entry name" value="P-loop containing nucleotide triphosphate hydrolases"/>
    <property type="match status" value="1"/>
</dbReference>
<dbReference type="InterPro" id="IPR025943">
    <property type="entry name" value="Sigma_54_int_dom_ATP-bd_2"/>
</dbReference>
<dbReference type="FunFam" id="3.40.50.300:FF:000006">
    <property type="entry name" value="DNA-binding transcriptional regulator NtrC"/>
    <property type="match status" value="1"/>
</dbReference>
<dbReference type="CDD" id="cd00156">
    <property type="entry name" value="REC"/>
    <property type="match status" value="1"/>
</dbReference>